<dbReference type="Proteomes" id="UP000001876">
    <property type="component" value="Unassembled WGS sequence"/>
</dbReference>
<sequence length="457" mass="49866">MTSPTDAPALERARSFLEEWTVARYLDARRRAPSPRRAPRPLACVDPGASLGSILSTLHRHDVLSAPVIEKSKDGRYHGFVDVAEILGYLVRACARWLDDEFDGAGTGTEKPASVPTQRFGVHPRPSRPVAVKESLGILPAVMRDELYSAKDEADVLWNLQSTLGEGMFKRTLRAARVEFRGDVDGGDGETIYKGFLQANLLSVVHGAFVSQNAHRVGVYDWDPAFGNEGKVCDPASFEIVSQSDVIRFLHDRRDDEKLRDFMKIPLERATPPETSRGVLSVRERYTSALDAFYGMYRHNVSALAIVDDTNAIVANVSVSDLRGIKPDDVDQLASPVVDYLRRRRREVRPIPWFPYDRVGVVNAKNGGGGGQTPTSPLRVVAVNGADATVGDVIAAMATQLVHHVYVRGEDGSPVMIATPIDILRLVGSLMPLGVDEKKEDGADYASAVKAGARASA</sequence>
<keyword evidence="1" id="KW-0677">Repeat</keyword>
<name>C1N7I9_MICPC</name>
<evidence type="ECO:0000256" key="3">
    <source>
        <dbReference type="PROSITE-ProRule" id="PRU00703"/>
    </source>
</evidence>
<reference evidence="6 7" key="1">
    <citation type="journal article" date="2009" name="Science">
        <title>Green evolution and dynamic adaptations revealed by genomes of the marine picoeukaryotes Micromonas.</title>
        <authorList>
            <person name="Worden A.Z."/>
            <person name="Lee J.H."/>
            <person name="Mock T."/>
            <person name="Rouze P."/>
            <person name="Simmons M.P."/>
            <person name="Aerts A.L."/>
            <person name="Allen A.E."/>
            <person name="Cuvelier M.L."/>
            <person name="Derelle E."/>
            <person name="Everett M.V."/>
            <person name="Foulon E."/>
            <person name="Grimwood J."/>
            <person name="Gundlach H."/>
            <person name="Henrissat B."/>
            <person name="Napoli C."/>
            <person name="McDonald S.M."/>
            <person name="Parker M.S."/>
            <person name="Rombauts S."/>
            <person name="Salamov A."/>
            <person name="Von Dassow P."/>
            <person name="Badger J.H."/>
            <person name="Coutinho P.M."/>
            <person name="Demir E."/>
            <person name="Dubchak I."/>
            <person name="Gentemann C."/>
            <person name="Eikrem W."/>
            <person name="Gready J.E."/>
            <person name="John U."/>
            <person name="Lanier W."/>
            <person name="Lindquist E.A."/>
            <person name="Lucas S."/>
            <person name="Mayer K.F."/>
            <person name="Moreau H."/>
            <person name="Not F."/>
            <person name="Otillar R."/>
            <person name="Panaud O."/>
            <person name="Pangilinan J."/>
            <person name="Paulsen I."/>
            <person name="Piegu B."/>
            <person name="Poliakov A."/>
            <person name="Robbens S."/>
            <person name="Schmutz J."/>
            <person name="Toulza E."/>
            <person name="Wyss T."/>
            <person name="Zelensky A."/>
            <person name="Zhou K."/>
            <person name="Armbrust E.V."/>
            <person name="Bhattacharya D."/>
            <person name="Goodenough U.W."/>
            <person name="Van de Peer Y."/>
            <person name="Grigoriev I.V."/>
        </authorList>
    </citation>
    <scope>NUCLEOTIDE SEQUENCE [LARGE SCALE GENOMIC DNA]</scope>
    <source>
        <strain evidence="6 7">CCMP1545</strain>
    </source>
</reference>
<evidence type="ECO:0000256" key="2">
    <source>
        <dbReference type="ARBA" id="ARBA00023122"/>
    </source>
</evidence>
<dbReference type="SMART" id="SM00116">
    <property type="entry name" value="CBS"/>
    <property type="match status" value="2"/>
</dbReference>
<evidence type="ECO:0000259" key="5">
    <source>
        <dbReference type="PROSITE" id="PS51371"/>
    </source>
</evidence>
<dbReference type="OrthoDB" id="449052at2759"/>
<evidence type="ECO:0000313" key="7">
    <source>
        <dbReference type="Proteomes" id="UP000001876"/>
    </source>
</evidence>
<dbReference type="Gene3D" id="3.10.580.10">
    <property type="entry name" value="CBS-domain"/>
    <property type="match status" value="1"/>
</dbReference>
<protein>
    <submittedName>
        <fullName evidence="6">Protein kinase</fullName>
    </submittedName>
</protein>
<dbReference type="EMBL" id="GG663749">
    <property type="protein sequence ID" value="EEH52283.1"/>
    <property type="molecule type" value="Genomic_DNA"/>
</dbReference>
<dbReference type="OMA" id="YDWDPAF"/>
<gene>
    <name evidence="6" type="ORF">MICPUCDRAFT_53712</name>
</gene>
<dbReference type="AlphaFoldDB" id="C1N7I9"/>
<dbReference type="PROSITE" id="PS51371">
    <property type="entry name" value="CBS"/>
    <property type="match status" value="1"/>
</dbReference>
<keyword evidence="7" id="KW-1185">Reference proteome</keyword>
<keyword evidence="6" id="KW-0808">Transferase</keyword>
<dbReference type="PANTHER" id="PTHR13780:SF128">
    <property type="entry name" value="CBS DOMAIN-CONTAINING PROTEIN"/>
    <property type="match status" value="1"/>
</dbReference>
<dbReference type="InterPro" id="IPR046342">
    <property type="entry name" value="CBS_dom_sf"/>
</dbReference>
<dbReference type="InterPro" id="IPR050511">
    <property type="entry name" value="AMPK_gamma/SDS23_families"/>
</dbReference>
<dbReference type="GeneID" id="9689351"/>
<organism evidence="7">
    <name type="scientific">Micromonas pusilla (strain CCMP1545)</name>
    <name type="common">Picoplanktonic green alga</name>
    <dbReference type="NCBI Taxonomy" id="564608"/>
    <lineage>
        <taxon>Eukaryota</taxon>
        <taxon>Viridiplantae</taxon>
        <taxon>Chlorophyta</taxon>
        <taxon>Mamiellophyceae</taxon>
        <taxon>Mamiellales</taxon>
        <taxon>Mamiellaceae</taxon>
        <taxon>Micromonas</taxon>
    </lineage>
</organism>
<proteinExistence type="predicted"/>
<feature type="region of interest" description="Disordered" evidence="4">
    <location>
        <begin position="108"/>
        <end position="127"/>
    </location>
</feature>
<dbReference type="PANTHER" id="PTHR13780">
    <property type="entry name" value="AMP-ACTIVATED PROTEIN KINASE, GAMMA REGULATORY SUBUNIT"/>
    <property type="match status" value="1"/>
</dbReference>
<evidence type="ECO:0000256" key="1">
    <source>
        <dbReference type="ARBA" id="ARBA00022737"/>
    </source>
</evidence>
<dbReference type="Pfam" id="PF00571">
    <property type="entry name" value="CBS"/>
    <property type="match status" value="1"/>
</dbReference>
<dbReference type="GO" id="GO:0016301">
    <property type="term" value="F:kinase activity"/>
    <property type="evidence" value="ECO:0007669"/>
    <property type="project" value="UniProtKB-KW"/>
</dbReference>
<dbReference type="RefSeq" id="XP_003063910.1">
    <property type="nucleotide sequence ID" value="XM_003063864.1"/>
</dbReference>
<evidence type="ECO:0000313" key="6">
    <source>
        <dbReference type="EMBL" id="EEH52283.1"/>
    </source>
</evidence>
<keyword evidence="6" id="KW-0418">Kinase</keyword>
<dbReference type="KEGG" id="mpp:MICPUCDRAFT_53712"/>
<evidence type="ECO:0000256" key="4">
    <source>
        <dbReference type="SAM" id="MobiDB-lite"/>
    </source>
</evidence>
<feature type="domain" description="CBS" evidence="5">
    <location>
        <begin position="38"/>
        <end position="101"/>
    </location>
</feature>
<keyword evidence="2 3" id="KW-0129">CBS domain</keyword>
<dbReference type="InterPro" id="IPR000644">
    <property type="entry name" value="CBS_dom"/>
</dbReference>
<dbReference type="SUPFAM" id="SSF54631">
    <property type="entry name" value="CBS-domain pair"/>
    <property type="match status" value="2"/>
</dbReference>
<accession>C1N7I9</accession>